<dbReference type="RefSeq" id="WP_155307288.1">
    <property type="nucleotide sequence ID" value="NZ_AP021875.1"/>
</dbReference>
<dbReference type="Proteomes" id="UP000427769">
    <property type="component" value="Chromosome"/>
</dbReference>
<dbReference type="KEGG" id="dwd:DSCW_60890"/>
<organism evidence="3 4">
    <name type="scientific">Desulfosarcina widdelii</name>
    <dbReference type="NCBI Taxonomy" id="947919"/>
    <lineage>
        <taxon>Bacteria</taxon>
        <taxon>Pseudomonadati</taxon>
        <taxon>Thermodesulfobacteriota</taxon>
        <taxon>Desulfobacteria</taxon>
        <taxon>Desulfobacterales</taxon>
        <taxon>Desulfosarcinaceae</taxon>
        <taxon>Desulfosarcina</taxon>
    </lineage>
</organism>
<reference evidence="3 4" key="1">
    <citation type="submission" date="2019-11" db="EMBL/GenBank/DDBJ databases">
        <title>Comparative genomics of hydrocarbon-degrading Desulfosarcina strains.</title>
        <authorList>
            <person name="Watanabe M."/>
            <person name="Kojima H."/>
            <person name="Fukui M."/>
        </authorList>
    </citation>
    <scope>NUCLEOTIDE SEQUENCE [LARGE SCALE GENOMIC DNA]</scope>
    <source>
        <strain evidence="3 4">PP31</strain>
    </source>
</reference>
<feature type="domain" description="Transposase IS110-like N-terminal" evidence="1">
    <location>
        <begin position="8"/>
        <end position="155"/>
    </location>
</feature>
<accession>A0A5K7Z9G6</accession>
<evidence type="ECO:0000259" key="1">
    <source>
        <dbReference type="Pfam" id="PF01548"/>
    </source>
</evidence>
<dbReference type="GO" id="GO:0006313">
    <property type="term" value="P:DNA transposition"/>
    <property type="evidence" value="ECO:0007669"/>
    <property type="project" value="InterPro"/>
</dbReference>
<keyword evidence="4" id="KW-1185">Reference proteome</keyword>
<evidence type="ECO:0000259" key="2">
    <source>
        <dbReference type="Pfam" id="PF02371"/>
    </source>
</evidence>
<sequence>MTKHNTFIGMDVHKNSIDIAIADEGRKGQVRHYGKIDGTLSTLDKVVRKLVSTGNRLHFVYEAGPCGYQIYRHLSDQGFDCDVVAPSRIPKPSGNQIKNDRRDALMLARLHRSGNLTAVYVPRAEDEAIRDLTRAREDVKNDEKRSKHRLLSFLLRSGIRYTGGSPWSIAHMRWLSDIKMPHQSQQVVLQEYIGTVNQCKERAQRLTEQIQQLLPEWQLYPIVQALQSMRGVSTIVAATTVAEIGDLKRFQTPSELMSYLGLVPSEHSSGPKTKRGPITKAGNGHVRRVLTEAAWAYRLPARVSRALLKRQEGLPESVYDISWKAQLRLCSRYRRLWNKGKAKQVVVTAIARELCGFMWAIANEIEVPANN</sequence>
<evidence type="ECO:0000313" key="4">
    <source>
        <dbReference type="Proteomes" id="UP000427769"/>
    </source>
</evidence>
<dbReference type="Pfam" id="PF02371">
    <property type="entry name" value="Transposase_20"/>
    <property type="match status" value="1"/>
</dbReference>
<dbReference type="NCBIfam" id="NF033542">
    <property type="entry name" value="transpos_IS110"/>
    <property type="match status" value="1"/>
</dbReference>
<dbReference type="OrthoDB" id="5422850at2"/>
<evidence type="ECO:0000313" key="3">
    <source>
        <dbReference type="EMBL" id="BBO78672.1"/>
    </source>
</evidence>
<dbReference type="Pfam" id="PF01548">
    <property type="entry name" value="DEDD_Tnp_IS110"/>
    <property type="match status" value="1"/>
</dbReference>
<name>A0A5K7Z9G6_9BACT</name>
<gene>
    <name evidence="3" type="ORF">DSCW_60890</name>
</gene>
<dbReference type="PANTHER" id="PTHR33055:SF13">
    <property type="entry name" value="TRANSPOSASE"/>
    <property type="match status" value="1"/>
</dbReference>
<dbReference type="InterPro" id="IPR002525">
    <property type="entry name" value="Transp_IS110-like_N"/>
</dbReference>
<dbReference type="GO" id="GO:0003677">
    <property type="term" value="F:DNA binding"/>
    <property type="evidence" value="ECO:0007669"/>
    <property type="project" value="InterPro"/>
</dbReference>
<dbReference type="GO" id="GO:0004803">
    <property type="term" value="F:transposase activity"/>
    <property type="evidence" value="ECO:0007669"/>
    <property type="project" value="InterPro"/>
</dbReference>
<dbReference type="PANTHER" id="PTHR33055">
    <property type="entry name" value="TRANSPOSASE FOR INSERTION SEQUENCE ELEMENT IS1111A"/>
    <property type="match status" value="1"/>
</dbReference>
<feature type="domain" description="Transposase IS116/IS110/IS902 C-terminal" evidence="2">
    <location>
        <begin position="224"/>
        <end position="297"/>
    </location>
</feature>
<proteinExistence type="predicted"/>
<dbReference type="InterPro" id="IPR047650">
    <property type="entry name" value="Transpos_IS110"/>
</dbReference>
<dbReference type="EMBL" id="AP021875">
    <property type="protein sequence ID" value="BBO78672.1"/>
    <property type="molecule type" value="Genomic_DNA"/>
</dbReference>
<dbReference type="AlphaFoldDB" id="A0A5K7Z9G6"/>
<dbReference type="InterPro" id="IPR003346">
    <property type="entry name" value="Transposase_20"/>
</dbReference>
<protein>
    <submittedName>
        <fullName evidence="3">IS110 family transposase</fullName>
    </submittedName>
</protein>